<dbReference type="AlphaFoldDB" id="A0A375Z4M8"/>
<keyword evidence="1" id="KW-0812">Transmembrane</keyword>
<name>A0A375Z4M8_MYCSH</name>
<dbReference type="Proteomes" id="UP000252015">
    <property type="component" value="Unassembled WGS sequence"/>
</dbReference>
<dbReference type="RefSeq" id="WP_113964582.1">
    <property type="nucleotide sequence ID" value="NZ_UEGW01000001.1"/>
</dbReference>
<evidence type="ECO:0000256" key="1">
    <source>
        <dbReference type="SAM" id="Phobius"/>
    </source>
</evidence>
<reference evidence="2 3" key="1">
    <citation type="submission" date="2018-05" db="EMBL/GenBank/DDBJ databases">
        <authorList>
            <consortium name="IHU Genomes"/>
        </authorList>
    </citation>
    <scope>NUCLEOTIDE SEQUENCE [LARGE SCALE GENOMIC DNA]</scope>
    <source>
        <strain evidence="2 3">P7336</strain>
    </source>
</reference>
<evidence type="ECO:0000313" key="2">
    <source>
        <dbReference type="EMBL" id="SRX96093.1"/>
    </source>
</evidence>
<gene>
    <name evidence="2" type="ORF">MSP7336_04368</name>
</gene>
<keyword evidence="3" id="KW-1185">Reference proteome</keyword>
<sequence length="167" mass="17729">MSARIRTAATAVRDWILSPVTMVAAVLVAVAAGLSLWLSPPCTLRDAPALAATEGFVEIPAEHRAAADAAAADFKDYRWADGCHSFVRTPRGAVYWVMPGGVPNINTWEVGRRGWPKGGCLSPTTPDYEPCDRNGVPVCGVGGSYGPGITDGLWQNVSDPRPQRVPT</sequence>
<evidence type="ECO:0000313" key="3">
    <source>
        <dbReference type="Proteomes" id="UP000252015"/>
    </source>
</evidence>
<keyword evidence="1" id="KW-1133">Transmembrane helix</keyword>
<proteinExistence type="predicted"/>
<accession>A0A375Z4M8</accession>
<dbReference type="EMBL" id="UEGW01000001">
    <property type="protein sequence ID" value="SRX96093.1"/>
    <property type="molecule type" value="Genomic_DNA"/>
</dbReference>
<feature type="transmembrane region" description="Helical" evidence="1">
    <location>
        <begin position="12"/>
        <end position="38"/>
    </location>
</feature>
<keyword evidence="1" id="KW-0472">Membrane</keyword>
<organism evidence="2 3">
    <name type="scientific">Mycobacterium shimoidei</name>
    <dbReference type="NCBI Taxonomy" id="29313"/>
    <lineage>
        <taxon>Bacteria</taxon>
        <taxon>Bacillati</taxon>
        <taxon>Actinomycetota</taxon>
        <taxon>Actinomycetes</taxon>
        <taxon>Mycobacteriales</taxon>
        <taxon>Mycobacteriaceae</taxon>
        <taxon>Mycobacterium</taxon>
    </lineage>
</organism>
<protein>
    <submittedName>
        <fullName evidence="2">Uncharacterized protein</fullName>
    </submittedName>
</protein>